<dbReference type="PRINTS" id="PR00111">
    <property type="entry name" value="ABHYDROLASE"/>
</dbReference>
<evidence type="ECO:0000259" key="12">
    <source>
        <dbReference type="Pfam" id="PF00561"/>
    </source>
</evidence>
<evidence type="ECO:0000313" key="13">
    <source>
        <dbReference type="EMBL" id="KAG8236774.1"/>
    </source>
</evidence>
<dbReference type="InterPro" id="IPR000073">
    <property type="entry name" value="AB_hydrolase_1"/>
</dbReference>
<comment type="caution">
    <text evidence="13">The sequence shown here is derived from an EMBL/GenBank/DDBJ whole genome shotgun (WGS) entry which is preliminary data.</text>
</comment>
<protein>
    <recommendedName>
        <fullName evidence="7">sn-1-specific diacylglycerol lipase ABHD11</fullName>
        <ecNumber evidence="3">3.1.1.116</ecNumber>
    </recommendedName>
    <alternativeName>
        <fullName evidence="4">Alpha/beta hydrolase domain-containing protein 11</fullName>
    </alternativeName>
</protein>
<comment type="catalytic activity">
    <reaction evidence="5">
        <text>a 1,2-diacyl-sn-glycerol + H2O = a 2-acylglycerol + a fatty acid + H(+)</text>
        <dbReference type="Rhea" id="RHEA:33275"/>
        <dbReference type="ChEBI" id="CHEBI:15377"/>
        <dbReference type="ChEBI" id="CHEBI:15378"/>
        <dbReference type="ChEBI" id="CHEBI:17389"/>
        <dbReference type="ChEBI" id="CHEBI:17815"/>
        <dbReference type="ChEBI" id="CHEBI:28868"/>
        <dbReference type="EC" id="3.1.1.116"/>
    </reaction>
</comment>
<dbReference type="OrthoDB" id="8119704at2759"/>
<comment type="catalytic activity">
    <reaction evidence="9">
        <text>1,2-didecanoylglycerol + H2O = decanoylglycerol + decanoate + H(+)</text>
        <dbReference type="Rhea" id="RHEA:48596"/>
        <dbReference type="ChEBI" id="CHEBI:11152"/>
        <dbReference type="ChEBI" id="CHEBI:15377"/>
        <dbReference type="ChEBI" id="CHEBI:15378"/>
        <dbReference type="ChEBI" id="CHEBI:27689"/>
        <dbReference type="ChEBI" id="CHEBI:90605"/>
    </reaction>
</comment>
<comment type="catalytic activity">
    <reaction evidence="10">
        <text>1-octadecanoyl-2-(9Z-octadecenoyl)-sn-glycerol + H2O = 2-(9Z-octadecenoyl)-glycerol + octadecanoate + H(+)</text>
        <dbReference type="Rhea" id="RHEA:77103"/>
        <dbReference type="ChEBI" id="CHEBI:15377"/>
        <dbReference type="ChEBI" id="CHEBI:15378"/>
        <dbReference type="ChEBI" id="CHEBI:25629"/>
        <dbReference type="ChEBI" id="CHEBI:73990"/>
        <dbReference type="ChEBI" id="CHEBI:75468"/>
    </reaction>
</comment>
<evidence type="ECO:0000256" key="4">
    <source>
        <dbReference type="ARBA" id="ARBA00042703"/>
    </source>
</evidence>
<dbReference type="EMBL" id="KZ309073">
    <property type="protein sequence ID" value="KAG8236774.1"/>
    <property type="molecule type" value="Genomic_DNA"/>
</dbReference>
<dbReference type="Pfam" id="PF00561">
    <property type="entry name" value="Abhydrolase_1"/>
    <property type="match status" value="1"/>
</dbReference>
<evidence type="ECO:0000256" key="5">
    <source>
        <dbReference type="ARBA" id="ARBA00043667"/>
    </source>
</evidence>
<evidence type="ECO:0000256" key="3">
    <source>
        <dbReference type="ARBA" id="ARBA00026104"/>
    </source>
</evidence>
<evidence type="ECO:0000313" key="14">
    <source>
        <dbReference type="Proteomes" id="UP000792457"/>
    </source>
</evidence>
<dbReference type="Gene3D" id="3.40.50.1820">
    <property type="entry name" value="alpha/beta hydrolase"/>
    <property type="match status" value="1"/>
</dbReference>
<dbReference type="InterPro" id="IPR029058">
    <property type="entry name" value="AB_hydrolase_fold"/>
</dbReference>
<evidence type="ECO:0000256" key="6">
    <source>
        <dbReference type="ARBA" id="ARBA00043742"/>
    </source>
</evidence>
<dbReference type="PANTHER" id="PTHR46118:SF4">
    <property type="entry name" value="PROTEIN ABHD11"/>
    <property type="match status" value="1"/>
</dbReference>
<reference evidence="13" key="2">
    <citation type="submission" date="2017-10" db="EMBL/GenBank/DDBJ databases">
        <title>Ladona fulva Genome sequencing and assembly.</title>
        <authorList>
            <person name="Murali S."/>
            <person name="Richards S."/>
            <person name="Bandaranaike D."/>
            <person name="Bellair M."/>
            <person name="Blankenburg K."/>
            <person name="Chao H."/>
            <person name="Dinh H."/>
            <person name="Doddapaneni H."/>
            <person name="Dugan-Rocha S."/>
            <person name="Elkadiri S."/>
            <person name="Gnanaolivu R."/>
            <person name="Hernandez B."/>
            <person name="Skinner E."/>
            <person name="Javaid M."/>
            <person name="Lee S."/>
            <person name="Li M."/>
            <person name="Ming W."/>
            <person name="Munidasa M."/>
            <person name="Muniz J."/>
            <person name="Nguyen L."/>
            <person name="Hughes D."/>
            <person name="Osuji N."/>
            <person name="Pu L.-L."/>
            <person name="Puazo M."/>
            <person name="Qu C."/>
            <person name="Quiroz J."/>
            <person name="Raj R."/>
            <person name="Weissenberger G."/>
            <person name="Xin Y."/>
            <person name="Zou X."/>
            <person name="Han Y."/>
            <person name="Worley K."/>
            <person name="Muzny D."/>
            <person name="Gibbs R."/>
        </authorList>
    </citation>
    <scope>NUCLEOTIDE SEQUENCE</scope>
    <source>
        <strain evidence="13">Sampled in the wild</strain>
    </source>
</reference>
<dbReference type="Proteomes" id="UP000792457">
    <property type="component" value="Unassembled WGS sequence"/>
</dbReference>
<dbReference type="PANTHER" id="PTHR46118">
    <property type="entry name" value="PROTEIN ABHD11"/>
    <property type="match status" value="1"/>
</dbReference>
<organism evidence="13 14">
    <name type="scientific">Ladona fulva</name>
    <name type="common">Scarce chaser dragonfly</name>
    <name type="synonym">Libellula fulva</name>
    <dbReference type="NCBI Taxonomy" id="123851"/>
    <lineage>
        <taxon>Eukaryota</taxon>
        <taxon>Metazoa</taxon>
        <taxon>Ecdysozoa</taxon>
        <taxon>Arthropoda</taxon>
        <taxon>Hexapoda</taxon>
        <taxon>Insecta</taxon>
        <taxon>Pterygota</taxon>
        <taxon>Palaeoptera</taxon>
        <taxon>Odonata</taxon>
        <taxon>Epiprocta</taxon>
        <taxon>Anisoptera</taxon>
        <taxon>Libelluloidea</taxon>
        <taxon>Libellulidae</taxon>
        <taxon>Ladona</taxon>
    </lineage>
</organism>
<proteinExistence type="inferred from homology"/>
<dbReference type="SUPFAM" id="SSF53474">
    <property type="entry name" value="alpha/beta-Hydrolases"/>
    <property type="match status" value="1"/>
</dbReference>
<dbReference type="AlphaFoldDB" id="A0A8K0KM33"/>
<feature type="domain" description="AB hydrolase-1" evidence="12">
    <location>
        <begin position="29"/>
        <end position="136"/>
    </location>
</feature>
<evidence type="ECO:0000256" key="11">
    <source>
        <dbReference type="ARBA" id="ARBA00048919"/>
    </source>
</evidence>
<sequence>MESCVTPIEMAFTSHDTTKLPPDRAKPPIIAVDARNHGESPHSQDFSYSHLAEDVRLLMEKLNIQQSSLIGHSMGGRAMMLKALKYPHSVEKLIVVDISPVGISPSMGVMKNYFEAMKNVRIENNVTMSAARKTADEQLKTAVPAYECTCQDSMLRLFLTTNLIEENGNYRWRVNLDAISQNFFSHMIEFPPAPPNPFEGPTLFIGGGKSDFLR</sequence>
<evidence type="ECO:0000256" key="8">
    <source>
        <dbReference type="ARBA" id="ARBA00048283"/>
    </source>
</evidence>
<accession>A0A8K0KM33</accession>
<dbReference type="GO" id="GO:0052689">
    <property type="term" value="F:carboxylic ester hydrolase activity"/>
    <property type="evidence" value="ECO:0007669"/>
    <property type="project" value="TreeGrafter"/>
</dbReference>
<dbReference type="GO" id="GO:0005739">
    <property type="term" value="C:mitochondrion"/>
    <property type="evidence" value="ECO:0007669"/>
    <property type="project" value="TreeGrafter"/>
</dbReference>
<gene>
    <name evidence="13" type="ORF">J437_LFUL016888</name>
</gene>
<evidence type="ECO:0000256" key="2">
    <source>
        <dbReference type="ARBA" id="ARBA00022801"/>
    </source>
</evidence>
<comment type="catalytic activity">
    <reaction evidence="11">
        <text>1-octadecanoyl-2-(5Z,8Z,11Z,14Z-eicosatetraenoyl)-sn-glycerol + H2O = 2-(5Z,8Z,11Z,14Z-eicosatetraenoyl)-glycerol + octadecanoate + H(+)</text>
        <dbReference type="Rhea" id="RHEA:38507"/>
        <dbReference type="ChEBI" id="CHEBI:15377"/>
        <dbReference type="ChEBI" id="CHEBI:15378"/>
        <dbReference type="ChEBI" id="CHEBI:25629"/>
        <dbReference type="ChEBI" id="CHEBI:52392"/>
        <dbReference type="ChEBI" id="CHEBI:75728"/>
    </reaction>
</comment>
<dbReference type="EC" id="3.1.1.116" evidence="3"/>
<keyword evidence="14" id="KW-1185">Reference proteome</keyword>
<comment type="catalytic activity">
    <reaction evidence="8">
        <text>1-octadecanoyl-2-(4Z,7Z,10Z,13Z,16Z,19Z-docosahexaenoyl)-sn-glycerol + H2O = 2-(4Z,7Z,10Z,13Z,16Z,19Z-docosahexaenoyl)-glycerol + octadecanoate + H(+)</text>
        <dbReference type="Rhea" id="RHEA:77107"/>
        <dbReference type="ChEBI" id="CHEBI:15377"/>
        <dbReference type="ChEBI" id="CHEBI:15378"/>
        <dbReference type="ChEBI" id="CHEBI:25629"/>
        <dbReference type="ChEBI" id="CHEBI:77129"/>
        <dbReference type="ChEBI" id="CHEBI:186738"/>
    </reaction>
</comment>
<evidence type="ECO:0000256" key="9">
    <source>
        <dbReference type="ARBA" id="ARBA00048504"/>
    </source>
</evidence>
<evidence type="ECO:0000256" key="1">
    <source>
        <dbReference type="ARBA" id="ARBA00008645"/>
    </source>
</evidence>
<reference evidence="13" key="1">
    <citation type="submission" date="2013-04" db="EMBL/GenBank/DDBJ databases">
        <authorList>
            <person name="Qu J."/>
            <person name="Murali S.C."/>
            <person name="Bandaranaike D."/>
            <person name="Bellair M."/>
            <person name="Blankenburg K."/>
            <person name="Chao H."/>
            <person name="Dinh H."/>
            <person name="Doddapaneni H."/>
            <person name="Downs B."/>
            <person name="Dugan-Rocha S."/>
            <person name="Elkadiri S."/>
            <person name="Gnanaolivu R.D."/>
            <person name="Hernandez B."/>
            <person name="Javaid M."/>
            <person name="Jayaseelan J.C."/>
            <person name="Lee S."/>
            <person name="Li M."/>
            <person name="Ming W."/>
            <person name="Munidasa M."/>
            <person name="Muniz J."/>
            <person name="Nguyen L."/>
            <person name="Ongeri F."/>
            <person name="Osuji N."/>
            <person name="Pu L.-L."/>
            <person name="Puazo M."/>
            <person name="Qu C."/>
            <person name="Quiroz J."/>
            <person name="Raj R."/>
            <person name="Weissenberger G."/>
            <person name="Xin Y."/>
            <person name="Zou X."/>
            <person name="Han Y."/>
            <person name="Richards S."/>
            <person name="Worley K."/>
            <person name="Muzny D."/>
            <person name="Gibbs R."/>
        </authorList>
    </citation>
    <scope>NUCLEOTIDE SEQUENCE</scope>
    <source>
        <strain evidence="13">Sampled in the wild</strain>
    </source>
</reference>
<name>A0A8K0KM33_LADFU</name>
<evidence type="ECO:0000256" key="10">
    <source>
        <dbReference type="ARBA" id="ARBA00048513"/>
    </source>
</evidence>
<comment type="catalytic activity">
    <reaction evidence="6">
        <text>a 1,3-diacyl-sn-glycerol + H2O = a 1-acyl-sn-glycerol + a fatty acid + H(+)</text>
        <dbReference type="Rhea" id="RHEA:38503"/>
        <dbReference type="ChEBI" id="CHEBI:15377"/>
        <dbReference type="ChEBI" id="CHEBI:15378"/>
        <dbReference type="ChEBI" id="CHEBI:28868"/>
        <dbReference type="ChEBI" id="CHEBI:64683"/>
        <dbReference type="ChEBI" id="CHEBI:77272"/>
    </reaction>
</comment>
<comment type="similarity">
    <text evidence="1">Belongs to the AB hydrolase superfamily.</text>
</comment>
<evidence type="ECO:0000256" key="7">
    <source>
        <dbReference type="ARBA" id="ARBA00044064"/>
    </source>
</evidence>
<keyword evidence="2" id="KW-0378">Hydrolase</keyword>